<dbReference type="EMBL" id="FBWC01000036">
    <property type="protein sequence ID" value="CUX65452.1"/>
    <property type="molecule type" value="Genomic_DNA"/>
</dbReference>
<dbReference type="Proteomes" id="UP000191897">
    <property type="component" value="Unassembled WGS sequence"/>
</dbReference>
<sequence length="1209" mass="133193">MTTGKRPYLTYSVDQLEDLFSRSRDDVGVMEMIERELGDHRVTGRARKLREQVQLALAAARTVRAGSGDRRPLKPDIPASAPENIMPSSASTGRSPQRTPPSEVPGVEDLPPPLALGDIQALALPKGQNEPRAILASWSALEALSPQTYRRREDLATGGDQRSVADFSKGGVPWGKGERSKPKYQLYYQIVLGSIAMERATHQLIDSFGKEEELSSPARERAAIGAVLVDKDGFLLEDRSVAISSFAWALPLALRHELGTLGIWPRVEEKLTAKVDEILRRRDGNGQPLPLDMATIDRAYRWVVRQFGLAPDLLEPPSFALRVYHHYKSKSPPEVALLNSFYLNDLSRAAALVDNRSVPVGLKSYLASDRPGPAVDLFEEDGAIEDAVAPRLAPLARWPSPAGHPLVLLQQAAVNLSRKELLETDGIVAVNGPPGTGKTTLLRDIVAATVLDRALAMARFENPQAAFSPSSLKTQTGDAGYLHLYRLDPSLRGHELLVASSNNKAVENISRELPASKAIGRDVTELSYFRTVSDLVYGPRKANDADDRSRLEPIETWGMIAAVLGNAKNRAAFTQSFWWDKDRALRLYLKAAKGDSVLQEIKDEATGEVITRRTPTVVASENPPSPQQARSNWLKARAKLLTLKQEVEKELAGIEAVRSLCVELSEACSQVKSIEAAKADLIVQLGDIDRQAASQQAIVSDHRHQHERNIAAERESRRQRPGLFARLLRQPAWKVWQRANEPLERAVAASKRALDMAEKSLSETAESAKRLAAEIAQAELRLAPITETVRRLESEIEPYRASLGDRIVDGRFFSRGHEASNLEAPWIPDRVHRKREDLFAAAIEVHRAFIDAAAQKVLHNIGALMNVFSAGPPPDADRRELLGDLWSTLFMAVPLVSTTFASVDRMLGLLPPGSIGWLLIDEAGQAPPQAAVGAVMRARRSIVVGDPLQIPPVVSLPGRLIAEICRFFQVDMPVWSAPEASAQTLADRASRYQTSFRSDQGPRHVGMPLLVHRRCQEPMFGISNRIAYDQQMVHAPAPKDEGKIGAVLGPSKWLDIDGQADTKWCAAEGEVVISMLRKLAKSEVTNPDLFIITPFRIVAQEMRRRLRQEKELIERLKIDIEEWTEDRVGTIHTVQGREAHSVIVLLGAPAAAQQGARNWATGTPNILNVAVSRAKQNLYVVGSYAAWSGMGHARELASIRRAPVAHKPF</sequence>
<dbReference type="GO" id="GO:0005524">
    <property type="term" value="F:ATP binding"/>
    <property type="evidence" value="ECO:0007669"/>
    <property type="project" value="UniProtKB-KW"/>
</dbReference>
<dbReference type="AlphaFoldDB" id="A0A1S7SAB8"/>
<dbReference type="Pfam" id="PF13087">
    <property type="entry name" value="AAA_12"/>
    <property type="match status" value="1"/>
</dbReference>
<keyword evidence="5" id="KW-0175">Coiled coil</keyword>
<dbReference type="InterPro" id="IPR050534">
    <property type="entry name" value="Coronavir_polyprotein_1ab"/>
</dbReference>
<keyword evidence="3" id="KW-0347">Helicase</keyword>
<feature type="compositionally biased region" description="Polar residues" evidence="6">
    <location>
        <begin position="86"/>
        <end position="97"/>
    </location>
</feature>
<protein>
    <recommendedName>
        <fullName evidence="7">DNA2/NAM7 helicase-like C-terminal domain-containing protein</fullName>
    </recommendedName>
</protein>
<dbReference type="Gene3D" id="3.40.50.300">
    <property type="entry name" value="P-loop containing nucleotide triphosphate hydrolases"/>
    <property type="match status" value="2"/>
</dbReference>
<keyword evidence="1" id="KW-0547">Nucleotide-binding</keyword>
<evidence type="ECO:0000259" key="7">
    <source>
        <dbReference type="Pfam" id="PF13087"/>
    </source>
</evidence>
<evidence type="ECO:0000313" key="8">
    <source>
        <dbReference type="EMBL" id="CUX65452.1"/>
    </source>
</evidence>
<keyword evidence="2" id="KW-0378">Hydrolase</keyword>
<organism evidence="8 9">
    <name type="scientific">Agrobacterium tumefaciens str. Kerr 14</name>
    <dbReference type="NCBI Taxonomy" id="1183424"/>
    <lineage>
        <taxon>Bacteria</taxon>
        <taxon>Pseudomonadati</taxon>
        <taxon>Pseudomonadota</taxon>
        <taxon>Alphaproteobacteria</taxon>
        <taxon>Hyphomicrobiales</taxon>
        <taxon>Rhizobiaceae</taxon>
        <taxon>Rhizobium/Agrobacterium group</taxon>
        <taxon>Agrobacterium</taxon>
        <taxon>Agrobacterium tumefaciens complex</taxon>
    </lineage>
</organism>
<dbReference type="PANTHER" id="PTHR43788:SF8">
    <property type="entry name" value="DNA-BINDING PROTEIN SMUBP-2"/>
    <property type="match status" value="1"/>
</dbReference>
<evidence type="ECO:0000256" key="6">
    <source>
        <dbReference type="SAM" id="MobiDB-lite"/>
    </source>
</evidence>
<gene>
    <name evidence="8" type="ORF">AGR4C_pa50024</name>
</gene>
<feature type="coiled-coil region" evidence="5">
    <location>
        <begin position="754"/>
        <end position="781"/>
    </location>
</feature>
<keyword evidence="4" id="KW-0067">ATP-binding</keyword>
<dbReference type="RefSeq" id="WP_080867545.1">
    <property type="nucleotide sequence ID" value="NZ_LT009732.1"/>
</dbReference>
<evidence type="ECO:0000256" key="4">
    <source>
        <dbReference type="ARBA" id="ARBA00022840"/>
    </source>
</evidence>
<accession>A0A1S7SAB8</accession>
<dbReference type="SUPFAM" id="SSF52540">
    <property type="entry name" value="P-loop containing nucleoside triphosphate hydrolases"/>
    <property type="match status" value="1"/>
</dbReference>
<dbReference type="InterPro" id="IPR041679">
    <property type="entry name" value="DNA2/NAM7-like_C"/>
</dbReference>
<evidence type="ECO:0000256" key="5">
    <source>
        <dbReference type="SAM" id="Coils"/>
    </source>
</evidence>
<proteinExistence type="predicted"/>
<dbReference type="GO" id="GO:0043139">
    <property type="term" value="F:5'-3' DNA helicase activity"/>
    <property type="evidence" value="ECO:0007669"/>
    <property type="project" value="TreeGrafter"/>
</dbReference>
<feature type="region of interest" description="Disordered" evidence="6">
    <location>
        <begin position="62"/>
        <end position="112"/>
    </location>
</feature>
<evidence type="ECO:0000256" key="2">
    <source>
        <dbReference type="ARBA" id="ARBA00022801"/>
    </source>
</evidence>
<dbReference type="InterPro" id="IPR027417">
    <property type="entry name" value="P-loop_NTPase"/>
</dbReference>
<evidence type="ECO:0000313" key="9">
    <source>
        <dbReference type="Proteomes" id="UP000191897"/>
    </source>
</evidence>
<evidence type="ECO:0000256" key="1">
    <source>
        <dbReference type="ARBA" id="ARBA00022741"/>
    </source>
</evidence>
<name>A0A1S7SAB8_AGRTU</name>
<feature type="coiled-coil region" evidence="5">
    <location>
        <begin position="1099"/>
        <end position="1126"/>
    </location>
</feature>
<dbReference type="GO" id="GO:0016787">
    <property type="term" value="F:hydrolase activity"/>
    <property type="evidence" value="ECO:0007669"/>
    <property type="project" value="UniProtKB-KW"/>
</dbReference>
<dbReference type="PANTHER" id="PTHR43788">
    <property type="entry name" value="DNA2/NAM7 HELICASE FAMILY MEMBER"/>
    <property type="match status" value="1"/>
</dbReference>
<reference evidence="8 9" key="1">
    <citation type="submission" date="2016-01" db="EMBL/GenBank/DDBJ databases">
        <authorList>
            <person name="Oliw E.H."/>
        </authorList>
    </citation>
    <scope>NUCLEOTIDE SEQUENCE [LARGE SCALE GENOMIC DNA]</scope>
    <source>
        <strain evidence="8 9">Kerr 14</strain>
    </source>
</reference>
<evidence type="ECO:0000256" key="3">
    <source>
        <dbReference type="ARBA" id="ARBA00022806"/>
    </source>
</evidence>
<feature type="domain" description="DNA2/NAM7 helicase-like C-terminal" evidence="7">
    <location>
        <begin position="1061"/>
        <end position="1183"/>
    </location>
</feature>